<feature type="compositionally biased region" description="Basic and acidic residues" evidence="4">
    <location>
        <begin position="101"/>
        <end position="115"/>
    </location>
</feature>
<dbReference type="GO" id="GO:0070449">
    <property type="term" value="C:elongin complex"/>
    <property type="evidence" value="ECO:0007669"/>
    <property type="project" value="InterPro"/>
</dbReference>
<dbReference type="Pfam" id="PF08711">
    <property type="entry name" value="Med26"/>
    <property type="match status" value="1"/>
</dbReference>
<feature type="compositionally biased region" description="Polar residues" evidence="4">
    <location>
        <begin position="785"/>
        <end position="800"/>
    </location>
</feature>
<evidence type="ECO:0000313" key="6">
    <source>
        <dbReference type="EMBL" id="OWF38823.1"/>
    </source>
</evidence>
<feature type="compositionally biased region" description="Basic and acidic residues" evidence="4">
    <location>
        <begin position="549"/>
        <end position="574"/>
    </location>
</feature>
<feature type="compositionally biased region" description="Basic residues" evidence="4">
    <location>
        <begin position="575"/>
        <end position="585"/>
    </location>
</feature>
<feature type="region of interest" description="Disordered" evidence="4">
    <location>
        <begin position="1017"/>
        <end position="1061"/>
    </location>
</feature>
<feature type="compositionally biased region" description="Basic and acidic residues" evidence="4">
    <location>
        <begin position="269"/>
        <end position="296"/>
    </location>
</feature>
<feature type="compositionally biased region" description="Basic and acidic residues" evidence="4">
    <location>
        <begin position="213"/>
        <end position="233"/>
    </location>
</feature>
<dbReference type="OrthoDB" id="21513at2759"/>
<dbReference type="InterPro" id="IPR017923">
    <property type="entry name" value="TFIIS_N"/>
</dbReference>
<name>A0A210PQP8_MIZYE</name>
<evidence type="ECO:0000256" key="4">
    <source>
        <dbReference type="SAM" id="MobiDB-lite"/>
    </source>
</evidence>
<dbReference type="PROSITE" id="PS51319">
    <property type="entry name" value="TFIIS_N"/>
    <property type="match status" value="1"/>
</dbReference>
<dbReference type="EMBL" id="NEDP02005553">
    <property type="protein sequence ID" value="OWF38823.1"/>
    <property type="molecule type" value="Genomic_DNA"/>
</dbReference>
<dbReference type="InterPro" id="IPR003617">
    <property type="entry name" value="TFIIS/CRSP70_N_sub"/>
</dbReference>
<feature type="compositionally biased region" description="Basic and acidic residues" evidence="4">
    <location>
        <begin position="130"/>
        <end position="170"/>
    </location>
</feature>
<dbReference type="STRING" id="6573.A0A210PQP8"/>
<dbReference type="GO" id="GO:0003746">
    <property type="term" value="F:translation elongation factor activity"/>
    <property type="evidence" value="ECO:0007669"/>
    <property type="project" value="UniProtKB-KW"/>
</dbReference>
<feature type="compositionally biased region" description="Basic residues" evidence="4">
    <location>
        <begin position="730"/>
        <end position="754"/>
    </location>
</feature>
<feature type="compositionally biased region" description="Basic and acidic residues" evidence="4">
    <location>
        <begin position="178"/>
        <end position="201"/>
    </location>
</feature>
<dbReference type="Gene3D" id="6.10.250.3180">
    <property type="match status" value="1"/>
</dbReference>
<feature type="domain" description="TFIIS N-terminal" evidence="5">
    <location>
        <begin position="1"/>
        <end position="60"/>
    </location>
</feature>
<protein>
    <submittedName>
        <fullName evidence="6">Transcription elongation factor B polypeptide 3</fullName>
    </submittedName>
</protein>
<dbReference type="InterPro" id="IPR035441">
    <property type="entry name" value="TFIIS/LEDGF_dom_sf"/>
</dbReference>
<evidence type="ECO:0000256" key="2">
    <source>
        <dbReference type="ARBA" id="ARBA00023242"/>
    </source>
</evidence>
<feature type="compositionally biased region" description="Basic and acidic residues" evidence="4">
    <location>
        <begin position="586"/>
        <end position="633"/>
    </location>
</feature>
<feature type="compositionally biased region" description="Basic and acidic residues" evidence="4">
    <location>
        <begin position="241"/>
        <end position="254"/>
    </location>
</feature>
<evidence type="ECO:0000256" key="3">
    <source>
        <dbReference type="PROSITE-ProRule" id="PRU00649"/>
    </source>
</evidence>
<dbReference type="SMART" id="SM00509">
    <property type="entry name" value="TFS2N"/>
    <property type="match status" value="1"/>
</dbReference>
<dbReference type="Gene3D" id="1.20.930.10">
    <property type="entry name" value="Conserved domain common to transcription factors TFIIS, elongin A, CRSP70"/>
    <property type="match status" value="1"/>
</dbReference>
<feature type="compositionally biased region" description="Basic and acidic residues" evidence="4">
    <location>
        <begin position="430"/>
        <end position="450"/>
    </location>
</feature>
<feature type="compositionally biased region" description="Basic and acidic residues" evidence="4">
    <location>
        <begin position="812"/>
        <end position="828"/>
    </location>
</feature>
<feature type="compositionally biased region" description="Polar residues" evidence="4">
    <location>
        <begin position="116"/>
        <end position="129"/>
    </location>
</feature>
<comment type="caution">
    <text evidence="6">The sequence shown here is derived from an EMBL/GenBank/DDBJ whole genome shotgun (WGS) entry which is preliminary data.</text>
</comment>
<evidence type="ECO:0000256" key="1">
    <source>
        <dbReference type="ARBA" id="ARBA00004123"/>
    </source>
</evidence>
<keyword evidence="7" id="KW-1185">Reference proteome</keyword>
<organism evidence="6 7">
    <name type="scientific">Mizuhopecten yessoensis</name>
    <name type="common">Japanese scallop</name>
    <name type="synonym">Patinopecten yessoensis</name>
    <dbReference type="NCBI Taxonomy" id="6573"/>
    <lineage>
        <taxon>Eukaryota</taxon>
        <taxon>Metazoa</taxon>
        <taxon>Spiralia</taxon>
        <taxon>Lophotrochozoa</taxon>
        <taxon>Mollusca</taxon>
        <taxon>Bivalvia</taxon>
        <taxon>Autobranchia</taxon>
        <taxon>Pteriomorphia</taxon>
        <taxon>Pectinida</taxon>
        <taxon>Pectinoidea</taxon>
        <taxon>Pectinidae</taxon>
        <taxon>Mizuhopecten</taxon>
    </lineage>
</organism>
<feature type="compositionally biased region" description="Basic and acidic residues" evidence="4">
    <location>
        <begin position="464"/>
        <end position="488"/>
    </location>
</feature>
<feature type="compositionally biased region" description="Basic and acidic residues" evidence="4">
    <location>
        <begin position="672"/>
        <end position="699"/>
    </location>
</feature>
<feature type="compositionally biased region" description="Basic and acidic residues" evidence="4">
    <location>
        <begin position="405"/>
        <end position="415"/>
    </location>
</feature>
<proteinExistence type="predicted"/>
<dbReference type="Pfam" id="PF06881">
    <property type="entry name" value="Elongin_A"/>
    <property type="match status" value="1"/>
</dbReference>
<feature type="compositionally biased region" description="Low complexity" evidence="4">
    <location>
        <begin position="202"/>
        <end position="212"/>
    </location>
</feature>
<dbReference type="InterPro" id="IPR051870">
    <property type="entry name" value="Elongin-A_domain"/>
</dbReference>
<feature type="compositionally biased region" description="Low complexity" evidence="4">
    <location>
        <begin position="659"/>
        <end position="668"/>
    </location>
</feature>
<feature type="compositionally biased region" description="Acidic residues" evidence="4">
    <location>
        <begin position="85"/>
        <end position="100"/>
    </location>
</feature>
<accession>A0A210PQP8</accession>
<gene>
    <name evidence="6" type="ORF">KP79_PYT23709</name>
</gene>
<keyword evidence="6" id="KW-0648">Protein biosynthesis</keyword>
<comment type="subcellular location">
    <subcellularLocation>
        <location evidence="1 3">Nucleus</location>
    </subcellularLocation>
</comment>
<sequence length="1082" mass="122640">MIREIVLYIFTRLTEMLITIDILQRTGIGKVVNSFRKKEGEIGQLAKDIVARWRSMVAEEALRLEVEAEARESDNQGDVNSESGSESEQDLSTDGDETKEEEIRESENKYKKESVKSSSAINQRKSSSKYVDKTQVSHENVQKESKGNQVENLRHNKQDDGLKKTDDNKHKSFHSKHSGSESKHSKSDSKHSSSDSKHSSSDSKQSSSNSKHSSSDSKNKSSDSKHESSDSKHSSSNSKNKSSDSKHESSDSKHSSSNSKHSSSNSKHSSSDSKHKSSDNKHSSSDSKHSGSESKHSSSASKHTNSENKHSSSASKHTNSESKHSSSDSKLKSSESKHRGSDGKLSGSDNKQKSSEKKQDSSESKNKTEEKKHRTGNSKSEQKSSSSEKNTISEKSEKGSASLKDSTKNEVKIETGELVQSSTDNPMSPELREKIESRVGSDEDPLHWEMLETFEQIKSPNSEKSLENLSRHEKVNEERNRSLDKKTLTEQNPESEKKKHSVLCDTEKSTVGENPRGSEVLNDKKTLTKEREHSKDRDRESKHKHREKASKSHHSEQKECSTEKDKHHRDESGHKIKHSKHKHKHSDKDKEHKHSKRDKSEKREVIQEKEESKKQTSEKEDLITKGQEKERPRSSILESLSNEVDEGKFVSDDVPGLWFLNSNNNSFLAGKSDMEGSKLKEPCESSKVKVDSHSSDKDYTNSSEKSLTSEKDREEKKRHKHSKNRESSSSKHKSHKDFKSKHDSKHHRDKKRKHSGDADDSKPSKSRRKSSQDGMSFEDLLTAGATETKQSQPSKMTQNDYAKLKSKFKVKRKEDNSTSVSAKKEKGGVEMKVTEEDVLGALPQPNTHYRPWRLKEVPIEKKKTDEELLDEFIAATKSTGRTQMYSGKKQNFVPEVYKLFDMCMTVLCNNIDSLEFVGGVPFTILKPVLEKSTAAQLYRLEDFNPHFLEESDQLWMNHCHKEFRLSKPQEMESWREHYLRKFDEREEKLKKISANINASMAKKVPERTTQLAYIDSAAKPPRSVRRQQARFGTAGPSSGERSRARFHPNMDPIPIGRSGSKAVKTSAPMMAKTLTMIKKIRR</sequence>
<reference evidence="6 7" key="1">
    <citation type="journal article" date="2017" name="Nat. Ecol. Evol.">
        <title>Scallop genome provides insights into evolution of bilaterian karyotype and development.</title>
        <authorList>
            <person name="Wang S."/>
            <person name="Zhang J."/>
            <person name="Jiao W."/>
            <person name="Li J."/>
            <person name="Xun X."/>
            <person name="Sun Y."/>
            <person name="Guo X."/>
            <person name="Huan P."/>
            <person name="Dong B."/>
            <person name="Zhang L."/>
            <person name="Hu X."/>
            <person name="Sun X."/>
            <person name="Wang J."/>
            <person name="Zhao C."/>
            <person name="Wang Y."/>
            <person name="Wang D."/>
            <person name="Huang X."/>
            <person name="Wang R."/>
            <person name="Lv J."/>
            <person name="Li Y."/>
            <person name="Zhang Z."/>
            <person name="Liu B."/>
            <person name="Lu W."/>
            <person name="Hui Y."/>
            <person name="Liang J."/>
            <person name="Zhou Z."/>
            <person name="Hou R."/>
            <person name="Li X."/>
            <person name="Liu Y."/>
            <person name="Li H."/>
            <person name="Ning X."/>
            <person name="Lin Y."/>
            <person name="Zhao L."/>
            <person name="Xing Q."/>
            <person name="Dou J."/>
            <person name="Li Y."/>
            <person name="Mao J."/>
            <person name="Guo H."/>
            <person name="Dou H."/>
            <person name="Li T."/>
            <person name="Mu C."/>
            <person name="Jiang W."/>
            <person name="Fu Q."/>
            <person name="Fu X."/>
            <person name="Miao Y."/>
            <person name="Liu J."/>
            <person name="Yu Q."/>
            <person name="Li R."/>
            <person name="Liao H."/>
            <person name="Li X."/>
            <person name="Kong Y."/>
            <person name="Jiang Z."/>
            <person name="Chourrout D."/>
            <person name="Li R."/>
            <person name="Bao Z."/>
        </authorList>
    </citation>
    <scope>NUCLEOTIDE SEQUENCE [LARGE SCALE GENOMIC DNA]</scope>
    <source>
        <strain evidence="6 7">PY_sf001</strain>
    </source>
</reference>
<keyword evidence="2 3" id="KW-0539">Nucleus</keyword>
<evidence type="ECO:0000313" key="7">
    <source>
        <dbReference type="Proteomes" id="UP000242188"/>
    </source>
</evidence>
<feature type="compositionally biased region" description="Low complexity" evidence="4">
    <location>
        <begin position="255"/>
        <end position="268"/>
    </location>
</feature>
<dbReference type="Proteomes" id="UP000242188">
    <property type="component" value="Unassembled WGS sequence"/>
</dbReference>
<feature type="compositionally biased region" description="Basic and acidic residues" evidence="4">
    <location>
        <begin position="318"/>
        <end position="342"/>
    </location>
</feature>
<dbReference type="GO" id="GO:0006368">
    <property type="term" value="P:transcription elongation by RNA polymerase II"/>
    <property type="evidence" value="ECO:0007669"/>
    <property type="project" value="InterPro"/>
</dbReference>
<dbReference type="PANTHER" id="PTHR15141:SF76">
    <property type="entry name" value="TRANSCRIPTION ELONGATION FACTOR B POLYPEPTIDE 3"/>
    <property type="match status" value="1"/>
</dbReference>
<dbReference type="SUPFAM" id="SSF47676">
    <property type="entry name" value="Conserved domain common to transcription factors TFIIS, elongin A, CRSP70"/>
    <property type="match status" value="1"/>
</dbReference>
<dbReference type="InterPro" id="IPR010684">
    <property type="entry name" value="RNA_pol_II_trans_fac_SIII_A"/>
</dbReference>
<evidence type="ECO:0000259" key="5">
    <source>
        <dbReference type="PROSITE" id="PS51319"/>
    </source>
</evidence>
<dbReference type="AlphaFoldDB" id="A0A210PQP8"/>
<dbReference type="PANTHER" id="PTHR15141">
    <property type="entry name" value="TRANSCRIPTION ELONGATION FACTOR B POLYPEPTIDE 3"/>
    <property type="match status" value="1"/>
</dbReference>
<feature type="region of interest" description="Disordered" evidence="4">
    <location>
        <begin position="68"/>
        <end position="828"/>
    </location>
</feature>
<feature type="compositionally biased region" description="Basic and acidic residues" evidence="4">
    <location>
        <begin position="521"/>
        <end position="541"/>
    </location>
</feature>
<feature type="compositionally biased region" description="Basic and acidic residues" evidence="4">
    <location>
        <begin position="350"/>
        <end position="372"/>
    </location>
</feature>
<keyword evidence="6" id="KW-0251">Elongation factor</keyword>